<sequence length="311" mass="34630">MNPTAIRTIYKAFGLTIASDIALPELLRETDQACDADVYIEKADLTCAWNKRKGNDDYYAFDNGEFMLNIDGTGIYSVRGGNRISFSPATGAEETAVRLYLLGTCMGALLFQRKLLPLHGSAVVINGKAYAFVGDSGAGKSTLAAAFLRLGYPLLTDDVIAVTLERVRVPFVIPAYPQQKLWQESLDKLGMQSERYFPLYETKYAIPVTSGFCKEPIPLAGIFELAKTDKEATELRHLQGLDRLPILRYHTYRPFLIAHLGLEHWHFSTSVSVLDRVSMYQLRRPAVGFTIDDLVSRILNAVNEDAKISHG</sequence>
<gene>
    <name evidence="1" type="ORF">ACFFJ8_29895</name>
</gene>
<reference evidence="1 2" key="1">
    <citation type="submission" date="2024-09" db="EMBL/GenBank/DDBJ databases">
        <authorList>
            <person name="Sun Q."/>
            <person name="Mori K."/>
        </authorList>
    </citation>
    <scope>NUCLEOTIDE SEQUENCE [LARGE SCALE GENOMIC DNA]</scope>
    <source>
        <strain evidence="1 2">CCM 4839</strain>
    </source>
</reference>
<proteinExistence type="predicted"/>
<name>A0ABV6JI27_9BACL</name>
<organism evidence="1 2">
    <name type="scientific">Paenibacillus mendelii</name>
    <dbReference type="NCBI Taxonomy" id="206163"/>
    <lineage>
        <taxon>Bacteria</taxon>
        <taxon>Bacillati</taxon>
        <taxon>Bacillota</taxon>
        <taxon>Bacilli</taxon>
        <taxon>Bacillales</taxon>
        <taxon>Paenibacillaceae</taxon>
        <taxon>Paenibacillus</taxon>
    </lineage>
</organism>
<dbReference type="Proteomes" id="UP001589818">
    <property type="component" value="Unassembled WGS sequence"/>
</dbReference>
<dbReference type="InterPro" id="IPR027417">
    <property type="entry name" value="P-loop_NTPase"/>
</dbReference>
<dbReference type="EMBL" id="JBHLVF010000041">
    <property type="protein sequence ID" value="MFC0395570.1"/>
    <property type="molecule type" value="Genomic_DNA"/>
</dbReference>
<protein>
    <submittedName>
        <fullName evidence="1">Aldolase</fullName>
    </submittedName>
</protein>
<accession>A0ABV6JI27</accession>
<dbReference type="Gene3D" id="3.40.50.300">
    <property type="entry name" value="P-loop containing nucleotide triphosphate hydrolases"/>
    <property type="match status" value="1"/>
</dbReference>
<evidence type="ECO:0000313" key="1">
    <source>
        <dbReference type="EMBL" id="MFC0395570.1"/>
    </source>
</evidence>
<evidence type="ECO:0000313" key="2">
    <source>
        <dbReference type="Proteomes" id="UP001589818"/>
    </source>
</evidence>
<dbReference type="SUPFAM" id="SSF53795">
    <property type="entry name" value="PEP carboxykinase-like"/>
    <property type="match status" value="1"/>
</dbReference>
<comment type="caution">
    <text evidence="1">The sequence shown here is derived from an EMBL/GenBank/DDBJ whole genome shotgun (WGS) entry which is preliminary data.</text>
</comment>
<dbReference type="RefSeq" id="WP_204816826.1">
    <property type="nucleotide sequence ID" value="NZ_JANHOF010000001.1"/>
</dbReference>
<keyword evidence="2" id="KW-1185">Reference proteome</keyword>